<evidence type="ECO:0000313" key="12">
    <source>
        <dbReference type="EMBL" id="ODA29824.1"/>
    </source>
</evidence>
<dbReference type="Proteomes" id="UP000094936">
    <property type="component" value="Unassembled WGS sequence"/>
</dbReference>
<organism evidence="12 13">
    <name type="scientific">Veronia pacifica</name>
    <dbReference type="NCBI Taxonomy" id="1080227"/>
    <lineage>
        <taxon>Bacteria</taxon>
        <taxon>Pseudomonadati</taxon>
        <taxon>Pseudomonadota</taxon>
        <taxon>Gammaproteobacteria</taxon>
        <taxon>Vibrionales</taxon>
        <taxon>Vibrionaceae</taxon>
        <taxon>Veronia</taxon>
    </lineage>
</organism>
<dbReference type="GO" id="GO:0000976">
    <property type="term" value="F:transcription cis-regulatory region binding"/>
    <property type="evidence" value="ECO:0007669"/>
    <property type="project" value="TreeGrafter"/>
</dbReference>
<dbReference type="AlphaFoldDB" id="A0A1C3E9C6"/>
<proteinExistence type="predicted"/>
<dbReference type="PROSITE" id="PS51755">
    <property type="entry name" value="OMPR_PHOB"/>
    <property type="match status" value="1"/>
</dbReference>
<feature type="domain" description="OmpR/PhoB-type" evidence="11">
    <location>
        <begin position="142"/>
        <end position="241"/>
    </location>
</feature>
<dbReference type="RefSeq" id="WP_068905421.1">
    <property type="nucleotide sequence ID" value="NZ_JBHUIF010000015.1"/>
</dbReference>
<protein>
    <recommendedName>
        <fullName evidence="1">Phosphate regulon transcriptional regulatory protein PhoB</fullName>
    </recommendedName>
</protein>
<evidence type="ECO:0000256" key="7">
    <source>
        <dbReference type="ARBA" id="ARBA00024735"/>
    </source>
</evidence>
<evidence type="ECO:0000256" key="2">
    <source>
        <dbReference type="ARBA" id="ARBA00022553"/>
    </source>
</evidence>
<evidence type="ECO:0000259" key="10">
    <source>
        <dbReference type="PROSITE" id="PS50110"/>
    </source>
</evidence>
<dbReference type="InterPro" id="IPR011006">
    <property type="entry name" value="CheY-like_superfamily"/>
</dbReference>
<dbReference type="InterPro" id="IPR036388">
    <property type="entry name" value="WH-like_DNA-bd_sf"/>
</dbReference>
<dbReference type="GO" id="GO:0006355">
    <property type="term" value="P:regulation of DNA-templated transcription"/>
    <property type="evidence" value="ECO:0007669"/>
    <property type="project" value="InterPro"/>
</dbReference>
<evidence type="ECO:0000256" key="1">
    <source>
        <dbReference type="ARBA" id="ARBA00013332"/>
    </source>
</evidence>
<dbReference type="SUPFAM" id="SSF46894">
    <property type="entry name" value="C-terminal effector domain of the bipartite response regulators"/>
    <property type="match status" value="1"/>
</dbReference>
<sequence length="241" mass="26924">MSFNILVLEDDDDIATLLTMHLKVLGHSVLRVTSMADGHETMANNSIDAVVLDRGLDDGDGTSFCKELRRKKNGLPVLMLTARDSESDVVDGLESGADDYLTKPFSVVQFQARLRALLRRTIHDSWQTDNTDVRSEEESSNSSVLVFDDLTINSKTFSVCRGEVDISLTATEFAVLLLMAKHPGQVYSKDALLEKVWQTKFEGYNHAVCCTINRLRSKLEATPDKPRYIQTVWGVGYKFTA</sequence>
<dbReference type="Pfam" id="PF00486">
    <property type="entry name" value="Trans_reg_C"/>
    <property type="match status" value="1"/>
</dbReference>
<dbReference type="SMART" id="SM00862">
    <property type="entry name" value="Trans_reg_C"/>
    <property type="match status" value="1"/>
</dbReference>
<evidence type="ECO:0000256" key="6">
    <source>
        <dbReference type="ARBA" id="ARBA00023163"/>
    </source>
</evidence>
<dbReference type="InterPro" id="IPR001867">
    <property type="entry name" value="OmpR/PhoB-type_DNA-bd"/>
</dbReference>
<dbReference type="PANTHER" id="PTHR48111:SF1">
    <property type="entry name" value="TWO-COMPONENT RESPONSE REGULATOR ORR33"/>
    <property type="match status" value="1"/>
</dbReference>
<dbReference type="Gene3D" id="6.10.250.690">
    <property type="match status" value="1"/>
</dbReference>
<evidence type="ECO:0000256" key="9">
    <source>
        <dbReference type="PROSITE-ProRule" id="PRU01091"/>
    </source>
</evidence>
<name>A0A1C3E9C6_9GAMM</name>
<dbReference type="InterPro" id="IPR016032">
    <property type="entry name" value="Sig_transdc_resp-reg_C-effctor"/>
</dbReference>
<dbReference type="GO" id="GO:0000156">
    <property type="term" value="F:phosphorelay response regulator activity"/>
    <property type="evidence" value="ECO:0007669"/>
    <property type="project" value="TreeGrafter"/>
</dbReference>
<keyword evidence="6" id="KW-0804">Transcription</keyword>
<evidence type="ECO:0000256" key="8">
    <source>
        <dbReference type="PROSITE-ProRule" id="PRU00169"/>
    </source>
</evidence>
<reference evidence="12 13" key="1">
    <citation type="submission" date="2016-05" db="EMBL/GenBank/DDBJ databases">
        <title>Genomic Taxonomy of the Vibrionaceae.</title>
        <authorList>
            <person name="Gomez-Gil B."/>
            <person name="Enciso-Ibarra J."/>
        </authorList>
    </citation>
    <scope>NUCLEOTIDE SEQUENCE [LARGE SCALE GENOMIC DNA]</scope>
    <source>
        <strain evidence="12 13">CAIM 1920</strain>
    </source>
</reference>
<dbReference type="InterPro" id="IPR001789">
    <property type="entry name" value="Sig_transdc_resp-reg_receiver"/>
</dbReference>
<dbReference type="EMBL" id="LYBM01000062">
    <property type="protein sequence ID" value="ODA29824.1"/>
    <property type="molecule type" value="Genomic_DNA"/>
</dbReference>
<comment type="caution">
    <text evidence="12">The sequence shown here is derived from an EMBL/GenBank/DDBJ whole genome shotgun (WGS) entry which is preliminary data.</text>
</comment>
<dbReference type="SUPFAM" id="SSF52172">
    <property type="entry name" value="CheY-like"/>
    <property type="match status" value="1"/>
</dbReference>
<dbReference type="Gene3D" id="3.40.50.2300">
    <property type="match status" value="1"/>
</dbReference>
<evidence type="ECO:0000256" key="5">
    <source>
        <dbReference type="ARBA" id="ARBA00023125"/>
    </source>
</evidence>
<keyword evidence="3" id="KW-0902">Two-component regulatory system</keyword>
<dbReference type="OrthoDB" id="9802426at2"/>
<comment type="function">
    <text evidence="7">This protein is a positive regulator for the phosphate regulon. Transcription of this operon is positively regulated by PhoB and PhoR when phosphate is limited.</text>
</comment>
<evidence type="ECO:0000259" key="11">
    <source>
        <dbReference type="PROSITE" id="PS51755"/>
    </source>
</evidence>
<gene>
    <name evidence="12" type="ORF">A8L45_21540</name>
</gene>
<feature type="domain" description="Response regulatory" evidence="10">
    <location>
        <begin position="4"/>
        <end position="118"/>
    </location>
</feature>
<dbReference type="Gene3D" id="1.10.10.10">
    <property type="entry name" value="Winged helix-like DNA-binding domain superfamily/Winged helix DNA-binding domain"/>
    <property type="match status" value="1"/>
</dbReference>
<evidence type="ECO:0000256" key="3">
    <source>
        <dbReference type="ARBA" id="ARBA00023012"/>
    </source>
</evidence>
<dbReference type="GO" id="GO:0032993">
    <property type="term" value="C:protein-DNA complex"/>
    <property type="evidence" value="ECO:0007669"/>
    <property type="project" value="TreeGrafter"/>
</dbReference>
<keyword evidence="2 8" id="KW-0597">Phosphoprotein</keyword>
<keyword evidence="5 9" id="KW-0238">DNA-binding</keyword>
<accession>A0A1C3E9C6</accession>
<keyword evidence="13" id="KW-1185">Reference proteome</keyword>
<keyword evidence="4" id="KW-0805">Transcription regulation</keyword>
<feature type="modified residue" description="4-aspartylphosphate" evidence="8">
    <location>
        <position position="53"/>
    </location>
</feature>
<feature type="DNA-binding region" description="OmpR/PhoB-type" evidence="9">
    <location>
        <begin position="142"/>
        <end position="241"/>
    </location>
</feature>
<dbReference type="FunFam" id="1.10.10.10:FF:000018">
    <property type="entry name" value="DNA-binding response regulator ResD"/>
    <property type="match status" value="1"/>
</dbReference>
<evidence type="ECO:0000313" key="13">
    <source>
        <dbReference type="Proteomes" id="UP000094936"/>
    </source>
</evidence>
<dbReference type="PANTHER" id="PTHR48111">
    <property type="entry name" value="REGULATOR OF RPOS"/>
    <property type="match status" value="1"/>
</dbReference>
<evidence type="ECO:0000256" key="4">
    <source>
        <dbReference type="ARBA" id="ARBA00023015"/>
    </source>
</evidence>
<dbReference type="CDD" id="cd00383">
    <property type="entry name" value="trans_reg_C"/>
    <property type="match status" value="1"/>
</dbReference>
<dbReference type="InterPro" id="IPR039420">
    <property type="entry name" value="WalR-like"/>
</dbReference>
<dbReference type="GO" id="GO:0005829">
    <property type="term" value="C:cytosol"/>
    <property type="evidence" value="ECO:0007669"/>
    <property type="project" value="TreeGrafter"/>
</dbReference>
<dbReference type="Pfam" id="PF00072">
    <property type="entry name" value="Response_reg"/>
    <property type="match status" value="1"/>
</dbReference>
<dbReference type="SMART" id="SM00448">
    <property type="entry name" value="REC"/>
    <property type="match status" value="1"/>
</dbReference>
<dbReference type="PROSITE" id="PS50110">
    <property type="entry name" value="RESPONSE_REGULATORY"/>
    <property type="match status" value="1"/>
</dbReference>
<dbReference type="STRING" id="1080227.A8L45_21540"/>